<dbReference type="InterPro" id="IPR051761">
    <property type="entry name" value="MLP-like_ligand-binding"/>
</dbReference>
<organism evidence="2 3">
    <name type="scientific">Mucuna pruriens</name>
    <name type="common">Velvet bean</name>
    <name type="synonym">Dolichos pruriens</name>
    <dbReference type="NCBI Taxonomy" id="157652"/>
    <lineage>
        <taxon>Eukaryota</taxon>
        <taxon>Viridiplantae</taxon>
        <taxon>Streptophyta</taxon>
        <taxon>Embryophyta</taxon>
        <taxon>Tracheophyta</taxon>
        <taxon>Spermatophyta</taxon>
        <taxon>Magnoliopsida</taxon>
        <taxon>eudicotyledons</taxon>
        <taxon>Gunneridae</taxon>
        <taxon>Pentapetalae</taxon>
        <taxon>rosids</taxon>
        <taxon>fabids</taxon>
        <taxon>Fabales</taxon>
        <taxon>Fabaceae</taxon>
        <taxon>Papilionoideae</taxon>
        <taxon>50 kb inversion clade</taxon>
        <taxon>NPAAA clade</taxon>
        <taxon>indigoferoid/millettioid clade</taxon>
        <taxon>Phaseoleae</taxon>
        <taxon>Mucuna</taxon>
    </lineage>
</organism>
<dbReference type="SMART" id="SM01037">
    <property type="entry name" value="Bet_v_1"/>
    <property type="match status" value="1"/>
</dbReference>
<dbReference type="InterPro" id="IPR000916">
    <property type="entry name" value="Bet_v_I/MLP"/>
</dbReference>
<dbReference type="OrthoDB" id="1858121at2759"/>
<name>A0A371GIH0_MUCPR</name>
<sequence length="155" mass="17688">MAYSQLQKVETNVHIKATAEKFHDLICNKTHHIPRTFPEKIQSVEILSGELGTDGTIILWTYLFEGKVSVAKEVVEGIDRKNNKISFKVLEGDLLGLYKSMKINIQVTPKEKGSVVHWVLEYEKQDDHIPDPHTLLQMAVEMSTKMDAYLAQDHN</sequence>
<dbReference type="CDD" id="cd07816">
    <property type="entry name" value="Bet_v1-like"/>
    <property type="match status" value="1"/>
</dbReference>
<dbReference type="SUPFAM" id="SSF55961">
    <property type="entry name" value="Bet v1-like"/>
    <property type="match status" value="1"/>
</dbReference>
<feature type="domain" description="Bet v I/Major latex protein" evidence="1">
    <location>
        <begin position="4"/>
        <end position="153"/>
    </location>
</feature>
<dbReference type="PANTHER" id="PTHR31907">
    <property type="entry name" value="MLP-LIKE PROTEIN 423"/>
    <property type="match status" value="1"/>
</dbReference>
<feature type="non-terminal residue" evidence="2">
    <location>
        <position position="1"/>
    </location>
</feature>
<accession>A0A371GIH0</accession>
<gene>
    <name evidence="2" type="primary">MLP43</name>
    <name evidence="2" type="ORF">CR513_27826</name>
</gene>
<protein>
    <submittedName>
        <fullName evidence="2">MLP-like protein 43</fullName>
    </submittedName>
</protein>
<evidence type="ECO:0000259" key="1">
    <source>
        <dbReference type="SMART" id="SM01037"/>
    </source>
</evidence>
<proteinExistence type="predicted"/>
<reference evidence="2" key="1">
    <citation type="submission" date="2018-05" db="EMBL/GenBank/DDBJ databases">
        <title>Draft genome of Mucuna pruriens seed.</title>
        <authorList>
            <person name="Nnadi N.E."/>
            <person name="Vos R."/>
            <person name="Hasami M.H."/>
            <person name="Devisetty U.K."/>
            <person name="Aguiy J.C."/>
        </authorList>
    </citation>
    <scope>NUCLEOTIDE SEQUENCE [LARGE SCALE GENOMIC DNA]</scope>
    <source>
        <strain evidence="2">JCA_2017</strain>
    </source>
</reference>
<dbReference type="EMBL" id="QJKJ01005431">
    <property type="protein sequence ID" value="RDX90326.1"/>
    <property type="molecule type" value="Genomic_DNA"/>
</dbReference>
<dbReference type="Proteomes" id="UP000257109">
    <property type="component" value="Unassembled WGS sequence"/>
</dbReference>
<evidence type="ECO:0000313" key="3">
    <source>
        <dbReference type="Proteomes" id="UP000257109"/>
    </source>
</evidence>
<dbReference type="GO" id="GO:0006952">
    <property type="term" value="P:defense response"/>
    <property type="evidence" value="ECO:0007669"/>
    <property type="project" value="InterPro"/>
</dbReference>
<keyword evidence="3" id="KW-1185">Reference proteome</keyword>
<evidence type="ECO:0000313" key="2">
    <source>
        <dbReference type="EMBL" id="RDX90326.1"/>
    </source>
</evidence>
<dbReference type="AlphaFoldDB" id="A0A371GIH0"/>
<dbReference type="STRING" id="157652.A0A371GIH0"/>
<dbReference type="InterPro" id="IPR023393">
    <property type="entry name" value="START-like_dom_sf"/>
</dbReference>
<dbReference type="Gene3D" id="3.30.530.20">
    <property type="match status" value="1"/>
</dbReference>
<comment type="caution">
    <text evidence="2">The sequence shown here is derived from an EMBL/GenBank/DDBJ whole genome shotgun (WGS) entry which is preliminary data.</text>
</comment>
<dbReference type="Pfam" id="PF00407">
    <property type="entry name" value="Bet_v_1"/>
    <property type="match status" value="1"/>
</dbReference>